<name>A0A4D5RDE3_IXOSC</name>
<accession>A0A4D5RDE3</accession>
<reference evidence="2" key="1">
    <citation type="submission" date="2019-04" db="EMBL/GenBank/DDBJ databases">
        <title>An insight into the mialome of Ixodes scapularis.</title>
        <authorList>
            <person name="Ribeiro J.M."/>
            <person name="Mather T.N."/>
            <person name="Karim S."/>
        </authorList>
    </citation>
    <scope>NUCLEOTIDE SEQUENCE</scope>
</reference>
<feature type="chain" id="PRO_5020040519" evidence="1">
    <location>
        <begin position="23"/>
        <end position="124"/>
    </location>
</feature>
<evidence type="ECO:0000256" key="1">
    <source>
        <dbReference type="SAM" id="SignalP"/>
    </source>
</evidence>
<protein>
    <submittedName>
        <fullName evidence="2">Putative secreted protein</fullName>
    </submittedName>
</protein>
<keyword evidence="1" id="KW-0732">Signal</keyword>
<dbReference type="EMBL" id="GHJT01000938">
    <property type="protein sequence ID" value="MOY34909.1"/>
    <property type="molecule type" value="Transcribed_RNA"/>
</dbReference>
<dbReference type="AlphaFoldDB" id="A0A4D5RDE3"/>
<evidence type="ECO:0000313" key="2">
    <source>
        <dbReference type="EMBL" id="MOY34909.1"/>
    </source>
</evidence>
<sequence length="124" mass="14015">MILCQSVSLVWLMCDFIVCIQSKLVITDLDFNQDFGLLQKEYVVCRYEVESVVCRGKPTKLHKSVCYIQMSVVTRSVVMSLDYIPINPTGMPFNKHVSPPALLHLGSLLHILSVCGLLREQLCL</sequence>
<feature type="signal peptide" evidence="1">
    <location>
        <begin position="1"/>
        <end position="22"/>
    </location>
</feature>
<organism evidence="2">
    <name type="scientific">Ixodes scapularis</name>
    <name type="common">Black-legged tick</name>
    <name type="synonym">Deer tick</name>
    <dbReference type="NCBI Taxonomy" id="6945"/>
    <lineage>
        <taxon>Eukaryota</taxon>
        <taxon>Metazoa</taxon>
        <taxon>Ecdysozoa</taxon>
        <taxon>Arthropoda</taxon>
        <taxon>Chelicerata</taxon>
        <taxon>Arachnida</taxon>
        <taxon>Acari</taxon>
        <taxon>Parasitiformes</taxon>
        <taxon>Ixodida</taxon>
        <taxon>Ixodoidea</taxon>
        <taxon>Ixodidae</taxon>
        <taxon>Ixodinae</taxon>
        <taxon>Ixodes</taxon>
    </lineage>
</organism>
<proteinExistence type="predicted"/>